<name>A0AAD5XVZ8_9FUNG</name>
<dbReference type="PANTHER" id="PTHR22545">
    <property type="entry name" value="CENTROSOMAL PROTEIN OF 95 KDA"/>
    <property type="match status" value="1"/>
</dbReference>
<protein>
    <recommendedName>
        <fullName evidence="2">DUF5745 domain-containing protein</fullName>
    </recommendedName>
</protein>
<dbReference type="EMBL" id="JADGJW010000866">
    <property type="protein sequence ID" value="KAJ3210913.1"/>
    <property type="molecule type" value="Genomic_DNA"/>
</dbReference>
<dbReference type="PANTHER" id="PTHR22545:SF0">
    <property type="entry name" value="CENTROSOMAL PROTEIN OF 95 KDA"/>
    <property type="match status" value="1"/>
</dbReference>
<evidence type="ECO:0000256" key="1">
    <source>
        <dbReference type="SAM" id="Coils"/>
    </source>
</evidence>
<dbReference type="Proteomes" id="UP001211065">
    <property type="component" value="Unassembled WGS sequence"/>
</dbReference>
<dbReference type="GO" id="GO:0000922">
    <property type="term" value="C:spindle pole"/>
    <property type="evidence" value="ECO:0007669"/>
    <property type="project" value="InterPro"/>
</dbReference>
<comment type="caution">
    <text evidence="3">The sequence shown here is derived from an EMBL/GenBank/DDBJ whole genome shotgun (WGS) entry which is preliminary data.</text>
</comment>
<dbReference type="AlphaFoldDB" id="A0AAD5XVZ8"/>
<keyword evidence="4" id="KW-1185">Reference proteome</keyword>
<reference evidence="3" key="1">
    <citation type="submission" date="2020-05" db="EMBL/GenBank/DDBJ databases">
        <title>Phylogenomic resolution of chytrid fungi.</title>
        <authorList>
            <person name="Stajich J.E."/>
            <person name="Amses K."/>
            <person name="Simmons R."/>
            <person name="Seto K."/>
            <person name="Myers J."/>
            <person name="Bonds A."/>
            <person name="Quandt C.A."/>
            <person name="Barry K."/>
            <person name="Liu P."/>
            <person name="Grigoriev I."/>
            <person name="Longcore J.E."/>
            <person name="James T.Y."/>
        </authorList>
    </citation>
    <scope>NUCLEOTIDE SEQUENCE</scope>
    <source>
        <strain evidence="3">JEL0476</strain>
    </source>
</reference>
<evidence type="ECO:0000259" key="2">
    <source>
        <dbReference type="Pfam" id="PF19016"/>
    </source>
</evidence>
<dbReference type="Pfam" id="PF19016">
    <property type="entry name" value="DUF5745"/>
    <property type="match status" value="1"/>
</dbReference>
<evidence type="ECO:0000313" key="3">
    <source>
        <dbReference type="EMBL" id="KAJ3210913.1"/>
    </source>
</evidence>
<evidence type="ECO:0000313" key="4">
    <source>
        <dbReference type="Proteomes" id="UP001211065"/>
    </source>
</evidence>
<proteinExistence type="predicted"/>
<keyword evidence="1" id="KW-0175">Coiled coil</keyword>
<feature type="coiled-coil region" evidence="1">
    <location>
        <begin position="401"/>
        <end position="522"/>
    </location>
</feature>
<dbReference type="InterPro" id="IPR044039">
    <property type="entry name" value="DUF5745"/>
</dbReference>
<dbReference type="InterPro" id="IPR026619">
    <property type="entry name" value="CEP95"/>
</dbReference>
<feature type="domain" description="DUF5745" evidence="2">
    <location>
        <begin position="54"/>
        <end position="100"/>
    </location>
</feature>
<organism evidence="3 4">
    <name type="scientific">Clydaea vesicula</name>
    <dbReference type="NCBI Taxonomy" id="447962"/>
    <lineage>
        <taxon>Eukaryota</taxon>
        <taxon>Fungi</taxon>
        <taxon>Fungi incertae sedis</taxon>
        <taxon>Chytridiomycota</taxon>
        <taxon>Chytridiomycota incertae sedis</taxon>
        <taxon>Chytridiomycetes</taxon>
        <taxon>Lobulomycetales</taxon>
        <taxon>Lobulomycetaceae</taxon>
        <taxon>Clydaea</taxon>
    </lineage>
</organism>
<sequence length="579" mass="68526">MSDTVHKVNKILRKLSLPIQIKVDDDVVTSLWIAIFESLFKFRLDKINRTLHGQSSLHNAKTLLTELSTVLNCDLNHIKPEDIVEGKDDAQYFLAEIFEDLVNLMLKDSDESEEVEIDYFQSNSSIATNLTKEDDVSSSTPEFDEVSYLNFNNDGSYSGENVQSFDMETPKPNTRKNSFEREISNFVNLKNDFLKKKKKKDLDSKKFKKKNSENLKTILTKINKPSTKENSFTTPPLLKVQPTDTPHMKALKLKRVKLLKENSYAEKKLNNLNVKFKEEMQETEHFLKFNKDEIKNFKFEEEDFGEEDESSDCKEEDKIKSIPEDNIELFQKNIKKVLPYVQIDKYITNKTLDEQIKYWKKRLDDRLWSRSVKIHKEDIESSLNLKKIELLKKEIDVSTRLTQQKNNKEIKRKALNSLKEKDRILKKNINRVNVVEKEKINLQKKLKLKKEKVLLDSHKAFLKNQRDIIIEEKKLQKEAQEASMHALNLELISKENYFKNEIQMLKEELNDSKKRESIEEREKFLAVRRLKRDKKGFNKNEIRRVKKKLENDFEVDNHFLEVDLDRIKQDLNFNVKKKI</sequence>
<accession>A0AAD5XVZ8</accession>
<gene>
    <name evidence="3" type="ORF">HK099_008147</name>
</gene>